<evidence type="ECO:0000256" key="1">
    <source>
        <dbReference type="SAM" id="MobiDB-lite"/>
    </source>
</evidence>
<sequence>MWIDRSCRWRGRFPHQHEKGNPFTRARPKAHQTPIADRADPNESRHEGGIARFVYGRVTVEATKVIRTRIRTGLLFFSCVCGISRSDCSFWHRRLLSTHPPSIFTPLDGGPGGFPSPPVNWNPWPPYNPQGGGGAGENNTEGGHSATAPMDQSLPSRYSPLLASSSPYSSATRRLRVLAVLMAGLLVGIVTVDVIVRGRAPSDRTTLPPTDAIPRSRGPADGVSEKSSRAGLSSSATAGVKGPEDYFQWTKEMLQWQRTAFHFQPLDNWMNGPLLPFPLPLSPSRFVVVLIADFVFFFSFSEFIVFTSLPCIRSKR</sequence>
<accession>A0A9E7EBM9</accession>
<feature type="region of interest" description="Disordered" evidence="1">
    <location>
        <begin position="201"/>
        <end position="240"/>
    </location>
</feature>
<name>A0A9E7EBM9_9LILI</name>
<dbReference type="OrthoDB" id="1705396at2759"/>
<feature type="transmembrane region" description="Helical" evidence="2">
    <location>
        <begin position="175"/>
        <end position="196"/>
    </location>
</feature>
<evidence type="ECO:0000259" key="3">
    <source>
        <dbReference type="Pfam" id="PF11837"/>
    </source>
</evidence>
<evidence type="ECO:0000256" key="2">
    <source>
        <dbReference type="SAM" id="Phobius"/>
    </source>
</evidence>
<dbReference type="InterPro" id="IPR021792">
    <property type="entry name" value="Beta-fructofuranosidase_N"/>
</dbReference>
<dbReference type="Proteomes" id="UP001055439">
    <property type="component" value="Chromosome 1"/>
</dbReference>
<feature type="region of interest" description="Disordered" evidence="1">
    <location>
        <begin position="13"/>
        <end position="45"/>
    </location>
</feature>
<protein>
    <recommendedName>
        <fullName evidence="3">Beta-fructofuranosidase N-terminal domain-containing protein</fullName>
    </recommendedName>
</protein>
<reference evidence="4" key="1">
    <citation type="submission" date="2022-05" db="EMBL/GenBank/DDBJ databases">
        <title>The Musa troglodytarum L. genome provides insights into the mechanism of non-climacteric behaviour and enrichment of carotenoids.</title>
        <authorList>
            <person name="Wang J."/>
        </authorList>
    </citation>
    <scope>NUCLEOTIDE SEQUENCE</scope>
    <source>
        <tissue evidence="4">Leaf</tissue>
    </source>
</reference>
<feature type="region of interest" description="Disordered" evidence="1">
    <location>
        <begin position="123"/>
        <end position="153"/>
    </location>
</feature>
<evidence type="ECO:0000313" key="5">
    <source>
        <dbReference type="Proteomes" id="UP001055439"/>
    </source>
</evidence>
<dbReference type="Pfam" id="PF11837">
    <property type="entry name" value="INV_N"/>
    <property type="match status" value="1"/>
</dbReference>
<dbReference type="AlphaFoldDB" id="A0A9E7EBM9"/>
<dbReference type="GO" id="GO:0004564">
    <property type="term" value="F:beta-fructofuranosidase activity"/>
    <property type="evidence" value="ECO:0007669"/>
    <property type="project" value="InterPro"/>
</dbReference>
<keyword evidence="5" id="KW-1185">Reference proteome</keyword>
<feature type="domain" description="Beta-fructofuranosidase N-terminal" evidence="3">
    <location>
        <begin position="158"/>
        <end position="254"/>
    </location>
</feature>
<proteinExistence type="predicted"/>
<evidence type="ECO:0000313" key="4">
    <source>
        <dbReference type="EMBL" id="URD74003.1"/>
    </source>
</evidence>
<gene>
    <name evidence="4" type="ORF">MUK42_08258</name>
</gene>
<keyword evidence="2" id="KW-1133">Transmembrane helix</keyword>
<feature type="transmembrane region" description="Helical" evidence="2">
    <location>
        <begin position="286"/>
        <end position="312"/>
    </location>
</feature>
<keyword evidence="2" id="KW-0812">Transmembrane</keyword>
<dbReference type="EMBL" id="CP097502">
    <property type="protein sequence ID" value="URD74003.1"/>
    <property type="molecule type" value="Genomic_DNA"/>
</dbReference>
<keyword evidence="2" id="KW-0472">Membrane</keyword>
<organism evidence="4 5">
    <name type="scientific">Musa troglodytarum</name>
    <name type="common">fe'i banana</name>
    <dbReference type="NCBI Taxonomy" id="320322"/>
    <lineage>
        <taxon>Eukaryota</taxon>
        <taxon>Viridiplantae</taxon>
        <taxon>Streptophyta</taxon>
        <taxon>Embryophyta</taxon>
        <taxon>Tracheophyta</taxon>
        <taxon>Spermatophyta</taxon>
        <taxon>Magnoliopsida</taxon>
        <taxon>Liliopsida</taxon>
        <taxon>Zingiberales</taxon>
        <taxon>Musaceae</taxon>
        <taxon>Musa</taxon>
    </lineage>
</organism>